<feature type="chain" id="PRO_5008544305" description="TonB-dependent receptor-like beta-barrel domain-containing protein" evidence="4">
    <location>
        <begin position="26"/>
        <end position="389"/>
    </location>
</feature>
<dbReference type="GO" id="GO:0009279">
    <property type="term" value="C:cell outer membrane"/>
    <property type="evidence" value="ECO:0007669"/>
    <property type="project" value="UniProtKB-SubCell"/>
</dbReference>
<dbReference type="Gene3D" id="2.40.170.20">
    <property type="entry name" value="TonB-dependent receptor, beta-barrel domain"/>
    <property type="match status" value="1"/>
</dbReference>
<dbReference type="EMBL" id="CP012418">
    <property type="protein sequence ID" value="AOE49353.1"/>
    <property type="molecule type" value="Genomic_DNA"/>
</dbReference>
<feature type="signal peptide" evidence="4">
    <location>
        <begin position="1"/>
        <end position="25"/>
    </location>
</feature>
<evidence type="ECO:0000256" key="3">
    <source>
        <dbReference type="ARBA" id="ARBA00023237"/>
    </source>
</evidence>
<keyword evidence="6" id="KW-1185">Reference proteome</keyword>
<dbReference type="SUPFAM" id="SSF56935">
    <property type="entry name" value="Porins"/>
    <property type="match status" value="1"/>
</dbReference>
<evidence type="ECO:0000256" key="2">
    <source>
        <dbReference type="ARBA" id="ARBA00023136"/>
    </source>
</evidence>
<gene>
    <name evidence="5" type="ORF">KS2013_629</name>
</gene>
<dbReference type="RefSeq" id="WP_068989630.1">
    <property type="nucleotide sequence ID" value="NZ_CP012418.1"/>
</dbReference>
<dbReference type="InterPro" id="IPR036942">
    <property type="entry name" value="Beta-barrel_TonB_sf"/>
</dbReference>
<accession>A0A1B3B984</accession>
<dbReference type="KEGG" id="ksd:KS2013_629"/>
<sequence length="389" mass="43561" precursor="true">MKPFNQAKMIATAALVLLSSPVVVANGASVPADSWSPYTFGDSSYAELFDYYSSSKVIPLYADSDSGTFGGKDNEEKLSVGFSDSIDGFWKVSLDLNQSKESAFADEQYRLNTAYSPNNGESTFYIDYGNRRVPVSIKVDDILEYNQKRISDENFSLGLNQKLNDSWSVSISYTKSELEQNSSQNSEVGYEHSGALNQHYWFDLNKDGLPESVNLFSELGTASDFDKASEGIEIRLTRQASDKLRVGGTISSSNLNLDWQPYKFDNIQLPISEYDEQSFSLFGQYDISQDWRFNANLSRNYFQKESPQVVSLLAADASELNFENTTLDIGVQYQGRWDDMGLVIRIDLLNLLGEAADQDNGLQQLDDSGLMPYTFQSPKYIKLSGSINF</sequence>
<dbReference type="STRING" id="1144748.KS2013_629"/>
<protein>
    <recommendedName>
        <fullName evidence="7">TonB-dependent receptor-like beta-barrel domain-containing protein</fullName>
    </recommendedName>
</protein>
<dbReference type="Proteomes" id="UP000094147">
    <property type="component" value="Chromosome"/>
</dbReference>
<dbReference type="OrthoDB" id="6189719at2"/>
<name>A0A1B3B984_9GAMM</name>
<evidence type="ECO:0000256" key="4">
    <source>
        <dbReference type="SAM" id="SignalP"/>
    </source>
</evidence>
<keyword evidence="4" id="KW-0732">Signal</keyword>
<reference evidence="6" key="1">
    <citation type="submission" date="2015-08" db="EMBL/GenBank/DDBJ databases">
        <authorList>
            <person name="Kim K.M."/>
        </authorList>
    </citation>
    <scope>NUCLEOTIDE SEQUENCE [LARGE SCALE GENOMIC DNA]</scope>
    <source>
        <strain evidence="6">KCTC 23892</strain>
    </source>
</reference>
<keyword evidence="2" id="KW-0472">Membrane</keyword>
<proteinExistence type="predicted"/>
<evidence type="ECO:0000313" key="6">
    <source>
        <dbReference type="Proteomes" id="UP000094147"/>
    </source>
</evidence>
<organism evidence="5 6">
    <name type="scientific">Kangiella sediminilitoris</name>
    <dbReference type="NCBI Taxonomy" id="1144748"/>
    <lineage>
        <taxon>Bacteria</taxon>
        <taxon>Pseudomonadati</taxon>
        <taxon>Pseudomonadota</taxon>
        <taxon>Gammaproteobacteria</taxon>
        <taxon>Kangiellales</taxon>
        <taxon>Kangiellaceae</taxon>
        <taxon>Kangiella</taxon>
    </lineage>
</organism>
<keyword evidence="3" id="KW-0998">Cell outer membrane</keyword>
<dbReference type="AlphaFoldDB" id="A0A1B3B984"/>
<evidence type="ECO:0000313" key="5">
    <source>
        <dbReference type="EMBL" id="AOE49353.1"/>
    </source>
</evidence>
<evidence type="ECO:0008006" key="7">
    <source>
        <dbReference type="Google" id="ProtNLM"/>
    </source>
</evidence>
<comment type="subcellular location">
    <subcellularLocation>
        <location evidence="1">Cell outer membrane</location>
    </subcellularLocation>
</comment>
<evidence type="ECO:0000256" key="1">
    <source>
        <dbReference type="ARBA" id="ARBA00004442"/>
    </source>
</evidence>